<organism evidence="2 3">
    <name type="scientific">Nephila pilipes</name>
    <name type="common">Giant wood spider</name>
    <name type="synonym">Nephila maculata</name>
    <dbReference type="NCBI Taxonomy" id="299642"/>
    <lineage>
        <taxon>Eukaryota</taxon>
        <taxon>Metazoa</taxon>
        <taxon>Ecdysozoa</taxon>
        <taxon>Arthropoda</taxon>
        <taxon>Chelicerata</taxon>
        <taxon>Arachnida</taxon>
        <taxon>Araneae</taxon>
        <taxon>Araneomorphae</taxon>
        <taxon>Entelegynae</taxon>
        <taxon>Araneoidea</taxon>
        <taxon>Nephilidae</taxon>
        <taxon>Nephila</taxon>
    </lineage>
</organism>
<accession>A0A8X6U8Z2</accession>
<keyword evidence="3" id="KW-1185">Reference proteome</keyword>
<dbReference type="Proteomes" id="UP000887013">
    <property type="component" value="Unassembled WGS sequence"/>
</dbReference>
<evidence type="ECO:0000313" key="2">
    <source>
        <dbReference type="EMBL" id="GFT86842.1"/>
    </source>
</evidence>
<evidence type="ECO:0000313" key="3">
    <source>
        <dbReference type="Proteomes" id="UP000887013"/>
    </source>
</evidence>
<keyword evidence="1" id="KW-1133">Transmembrane helix</keyword>
<keyword evidence="1" id="KW-0472">Membrane</keyword>
<comment type="caution">
    <text evidence="2">The sequence shown here is derived from an EMBL/GenBank/DDBJ whole genome shotgun (WGS) entry which is preliminary data.</text>
</comment>
<gene>
    <name evidence="2" type="ORF">NPIL_101551</name>
</gene>
<name>A0A8X6U8Z2_NEPPI</name>
<proteinExistence type="predicted"/>
<evidence type="ECO:0000256" key="1">
    <source>
        <dbReference type="SAM" id="Phobius"/>
    </source>
</evidence>
<feature type="transmembrane region" description="Helical" evidence="1">
    <location>
        <begin position="12"/>
        <end position="34"/>
    </location>
</feature>
<dbReference type="EMBL" id="BMAW01024190">
    <property type="protein sequence ID" value="GFT86842.1"/>
    <property type="molecule type" value="Genomic_DNA"/>
</dbReference>
<dbReference type="AlphaFoldDB" id="A0A8X6U8Z2"/>
<protein>
    <submittedName>
        <fullName evidence="2">Uncharacterized protein</fullName>
    </submittedName>
</protein>
<sequence>MLIRYDFDLRTTAVIDVPAFCRIFVIVLAVVLVASAEGCHRGLYLPGSLWLLMIFGKHPNRWRVEFDDVSARKRMRDRCIPFKRMFQCYGGRDLNDLRLGSDGMTDNCCCLLYFSD</sequence>
<keyword evidence="1" id="KW-0812">Transmembrane</keyword>
<reference evidence="2" key="1">
    <citation type="submission" date="2020-08" db="EMBL/GenBank/DDBJ databases">
        <title>Multicomponent nature underlies the extraordinary mechanical properties of spider dragline silk.</title>
        <authorList>
            <person name="Kono N."/>
            <person name="Nakamura H."/>
            <person name="Mori M."/>
            <person name="Yoshida Y."/>
            <person name="Ohtoshi R."/>
            <person name="Malay A.D."/>
            <person name="Moran D.A.P."/>
            <person name="Tomita M."/>
            <person name="Numata K."/>
            <person name="Arakawa K."/>
        </authorList>
    </citation>
    <scope>NUCLEOTIDE SEQUENCE</scope>
</reference>